<evidence type="ECO:0000313" key="2">
    <source>
        <dbReference type="EMBL" id="RGL94564.1"/>
    </source>
</evidence>
<evidence type="ECO:0000313" key="1">
    <source>
        <dbReference type="EMBL" id="CUO98768.1"/>
    </source>
</evidence>
<dbReference type="NCBIfam" id="TIGR01549">
    <property type="entry name" value="HAD-SF-IA-v1"/>
    <property type="match status" value="1"/>
</dbReference>
<name>A0A174JMA6_9FIRM</name>
<evidence type="ECO:0000313" key="3">
    <source>
        <dbReference type="Proteomes" id="UP000095651"/>
    </source>
</evidence>
<proteinExistence type="predicted"/>
<dbReference type="GO" id="GO:0005829">
    <property type="term" value="C:cytosol"/>
    <property type="evidence" value="ECO:0007669"/>
    <property type="project" value="TreeGrafter"/>
</dbReference>
<dbReference type="Proteomes" id="UP000095651">
    <property type="component" value="Unassembled WGS sequence"/>
</dbReference>
<dbReference type="SUPFAM" id="SSF56784">
    <property type="entry name" value="HAD-like"/>
    <property type="match status" value="1"/>
</dbReference>
<organism evidence="1 3">
    <name type="scientific">Hungatella hathewayi</name>
    <dbReference type="NCBI Taxonomy" id="154046"/>
    <lineage>
        <taxon>Bacteria</taxon>
        <taxon>Bacillati</taxon>
        <taxon>Bacillota</taxon>
        <taxon>Clostridia</taxon>
        <taxon>Lachnospirales</taxon>
        <taxon>Lachnospiraceae</taxon>
        <taxon>Hungatella</taxon>
    </lineage>
</organism>
<dbReference type="GO" id="GO:0008967">
    <property type="term" value="F:phosphoglycolate phosphatase activity"/>
    <property type="evidence" value="ECO:0007669"/>
    <property type="project" value="TreeGrafter"/>
</dbReference>
<accession>A0A174JMA6</accession>
<dbReference type="GO" id="GO:0006281">
    <property type="term" value="P:DNA repair"/>
    <property type="evidence" value="ECO:0007669"/>
    <property type="project" value="TreeGrafter"/>
</dbReference>
<evidence type="ECO:0000313" key="4">
    <source>
        <dbReference type="Proteomes" id="UP000261257"/>
    </source>
</evidence>
<dbReference type="InterPro" id="IPR023214">
    <property type="entry name" value="HAD_sf"/>
</dbReference>
<dbReference type="EMBL" id="CYZE01000015">
    <property type="protein sequence ID" value="CUO98768.1"/>
    <property type="molecule type" value="Genomic_DNA"/>
</dbReference>
<dbReference type="InterPro" id="IPR023198">
    <property type="entry name" value="PGP-like_dom2"/>
</dbReference>
<sequence>MVKAVIFDMDGVIIDSEGTYLEFQLEFARKKNPNVRIEQLYPMVGATKKEAWEVLERAVDNGQPWEELRDECRQRDIYSEVDYREIYRPEVTEVLRTLKEKGYRLALASSTQLDLVERVLRENEIREYFEVVVSGSQFKRSKPDPEIYQYTASQLGVKTEECLAVEDSTIGITAASRAGMKIAAVIDDRYNFDQSLADYHIARVKEVLEVVDEA</sequence>
<dbReference type="Pfam" id="PF13419">
    <property type="entry name" value="HAD_2"/>
    <property type="match status" value="1"/>
</dbReference>
<dbReference type="Proteomes" id="UP000261257">
    <property type="component" value="Unassembled WGS sequence"/>
</dbReference>
<dbReference type="NCBIfam" id="TIGR01509">
    <property type="entry name" value="HAD-SF-IA-v3"/>
    <property type="match status" value="1"/>
</dbReference>
<dbReference type="EC" id="3.1.3.-" evidence="1"/>
<reference evidence="1 3" key="1">
    <citation type="submission" date="2015-09" db="EMBL/GenBank/DDBJ databases">
        <authorList>
            <consortium name="Pathogen Informatics"/>
        </authorList>
    </citation>
    <scope>NUCLEOTIDE SEQUENCE [LARGE SCALE GENOMIC DNA]</scope>
    <source>
        <strain evidence="1 3">2789STDY5608850</strain>
    </source>
</reference>
<dbReference type="PANTHER" id="PTHR43434:SF1">
    <property type="entry name" value="PHOSPHOGLYCOLATE PHOSPHATASE"/>
    <property type="match status" value="1"/>
</dbReference>
<dbReference type="InterPro" id="IPR036412">
    <property type="entry name" value="HAD-like_sf"/>
</dbReference>
<protein>
    <submittedName>
        <fullName evidence="2">HAD family phosphatase</fullName>
    </submittedName>
    <submittedName>
        <fullName evidence="1">Haloacid dehalogenase superfamily, subfamily IA, variant 3 with third motif having DD or ED/haloacid dehalogenase superfamily, subfamily IA, variant 1 with third motif having Dx(3-4)D or Dx(3-4)E</fullName>
        <ecNumber evidence="1">3.1.3.-</ecNumber>
    </submittedName>
</protein>
<dbReference type="Gene3D" id="3.40.50.1000">
    <property type="entry name" value="HAD superfamily/HAD-like"/>
    <property type="match status" value="1"/>
</dbReference>
<gene>
    <name evidence="2" type="ORF">DXC39_28945</name>
    <name evidence="1" type="ORF">ERS852407_04629</name>
</gene>
<dbReference type="PRINTS" id="PR00413">
    <property type="entry name" value="HADHALOGNASE"/>
</dbReference>
<dbReference type="PANTHER" id="PTHR43434">
    <property type="entry name" value="PHOSPHOGLYCOLATE PHOSPHATASE"/>
    <property type="match status" value="1"/>
</dbReference>
<dbReference type="InterPro" id="IPR006439">
    <property type="entry name" value="HAD-SF_hydro_IA"/>
</dbReference>
<dbReference type="SFLD" id="SFLDS00003">
    <property type="entry name" value="Haloacid_Dehalogenase"/>
    <property type="match status" value="1"/>
</dbReference>
<dbReference type="SFLD" id="SFLDG01135">
    <property type="entry name" value="C1.5.6:_HAD__Beta-PGM__Phospha"/>
    <property type="match status" value="1"/>
</dbReference>
<dbReference type="InterPro" id="IPR050155">
    <property type="entry name" value="HAD-like_hydrolase_sf"/>
</dbReference>
<keyword evidence="1" id="KW-0378">Hydrolase</keyword>
<dbReference type="AlphaFoldDB" id="A0A174JMA6"/>
<dbReference type="SFLD" id="SFLDG01129">
    <property type="entry name" value="C1.5:_HAD__Beta-PGM__Phosphata"/>
    <property type="match status" value="1"/>
</dbReference>
<reference evidence="2 4" key="2">
    <citation type="submission" date="2018-08" db="EMBL/GenBank/DDBJ databases">
        <title>A genome reference for cultivated species of the human gut microbiota.</title>
        <authorList>
            <person name="Zou Y."/>
            <person name="Xue W."/>
            <person name="Luo G."/>
        </authorList>
    </citation>
    <scope>NUCLEOTIDE SEQUENCE [LARGE SCALE GENOMIC DNA]</scope>
    <source>
        <strain evidence="2 4">TF05-11AC</strain>
    </source>
</reference>
<dbReference type="Gene3D" id="1.10.150.240">
    <property type="entry name" value="Putative phosphatase, domain 2"/>
    <property type="match status" value="1"/>
</dbReference>
<dbReference type="InterPro" id="IPR041492">
    <property type="entry name" value="HAD_2"/>
</dbReference>
<dbReference type="RefSeq" id="WP_055658720.1">
    <property type="nucleotide sequence ID" value="NZ_CABIXC010000015.1"/>
</dbReference>
<dbReference type="EMBL" id="QSSQ01000050">
    <property type="protein sequence ID" value="RGL94564.1"/>
    <property type="molecule type" value="Genomic_DNA"/>
</dbReference>